<keyword evidence="2" id="KW-1185">Reference proteome</keyword>
<evidence type="ECO:0000313" key="2">
    <source>
        <dbReference type="Proteomes" id="UP000268093"/>
    </source>
</evidence>
<dbReference type="PANTHER" id="PTHR47941">
    <property type="entry name" value="PENTATRICOPEPTIDE REPEAT-CONTAINING PROTEIN 3, MITOCHONDRIAL"/>
    <property type="match status" value="1"/>
</dbReference>
<sequence length="532" mass="60940">MPVLINSDWHEKAQSPIEHYCHVPNCHKDRCSTNEKQQEADMSILSAVFNRAYHNRPPLVFASLHTRSSVRPALACLSPLPQFNRLGLLPGHRRTFSSIDLRQRGQSLVQTAVKPNVEAHPTKTTLSSRDGASNWYKQFTEALKREDAVDAWVAYEILRAIQPDLFKIWDLRELLRIVRLRSLPDKKSKVMGLKILFERRGFLLDDLDYNRIVTLLAEENHPQEARAIFEELKLRKLQIHRSGYSSLLLSFCRNDMVNDAFHVYAHSASANAKLSSINYGSLLTEFVNRDMILEAERVFSDWINSGLELKDAHYNYNVMIKAYRKQGLLDRAVGVFKLMQRANAHVDSSTYCSMISTFLDHNCLSQAKELLNQLHRRVDSDGLALNTSYITVLMSYHNRAGEHQKVVEIFIDTANISDPTFKEVAISVLLDSAGFNTDLDNVKATWRSIFESGFNMDTNNYTSLIEAMLRHGGVEDSIQVLEKFMPAMQVLPDDKTFSTLFSWLKQNKGKQVAAATKRRLRRVYPQIDFNPM</sequence>
<dbReference type="Gene3D" id="1.25.40.10">
    <property type="entry name" value="Tetratricopeptide repeat domain"/>
    <property type="match status" value="2"/>
</dbReference>
<comment type="caution">
    <text evidence="1">The sequence shown here is derived from an EMBL/GenBank/DDBJ whole genome shotgun (WGS) entry which is preliminary data.</text>
</comment>
<accession>A0A433BA70</accession>
<dbReference type="NCBIfam" id="TIGR00756">
    <property type="entry name" value="PPR"/>
    <property type="match status" value="1"/>
</dbReference>
<dbReference type="AlphaFoldDB" id="A0A433BA70"/>
<dbReference type="PROSITE" id="PS51375">
    <property type="entry name" value="PPR"/>
    <property type="match status" value="1"/>
</dbReference>
<name>A0A433BA70_9FUNG</name>
<reference evidence="1 2" key="1">
    <citation type="journal article" date="2018" name="New Phytol.">
        <title>Phylogenomics of Endogonaceae and evolution of mycorrhizas within Mucoromycota.</title>
        <authorList>
            <person name="Chang Y."/>
            <person name="Desiro A."/>
            <person name="Na H."/>
            <person name="Sandor L."/>
            <person name="Lipzen A."/>
            <person name="Clum A."/>
            <person name="Barry K."/>
            <person name="Grigoriev I.V."/>
            <person name="Martin F.M."/>
            <person name="Stajich J.E."/>
            <person name="Smith M.E."/>
            <person name="Bonito G."/>
            <person name="Spatafora J.W."/>
        </authorList>
    </citation>
    <scope>NUCLEOTIDE SEQUENCE [LARGE SCALE GENOMIC DNA]</scope>
    <source>
        <strain evidence="1 2">GMNB39</strain>
    </source>
</reference>
<organism evidence="1 2">
    <name type="scientific">Jimgerdemannia flammicorona</name>
    <dbReference type="NCBI Taxonomy" id="994334"/>
    <lineage>
        <taxon>Eukaryota</taxon>
        <taxon>Fungi</taxon>
        <taxon>Fungi incertae sedis</taxon>
        <taxon>Mucoromycota</taxon>
        <taxon>Mucoromycotina</taxon>
        <taxon>Endogonomycetes</taxon>
        <taxon>Endogonales</taxon>
        <taxon>Endogonaceae</taxon>
        <taxon>Jimgerdemannia</taxon>
    </lineage>
</organism>
<protein>
    <submittedName>
        <fullName evidence="1">Uncharacterized protein</fullName>
    </submittedName>
</protein>
<proteinExistence type="predicted"/>
<gene>
    <name evidence="1" type="ORF">BC936DRAFT_139299</name>
</gene>
<dbReference type="OrthoDB" id="185373at2759"/>
<dbReference type="InterPro" id="IPR011990">
    <property type="entry name" value="TPR-like_helical_dom_sf"/>
</dbReference>
<dbReference type="EMBL" id="RBNI01014651">
    <property type="protein sequence ID" value="RUP19711.1"/>
    <property type="molecule type" value="Genomic_DNA"/>
</dbReference>
<dbReference type="InterPro" id="IPR002885">
    <property type="entry name" value="PPR_rpt"/>
</dbReference>
<dbReference type="Pfam" id="PF13041">
    <property type="entry name" value="PPR_2"/>
    <property type="match status" value="1"/>
</dbReference>
<dbReference type="Proteomes" id="UP000268093">
    <property type="component" value="Unassembled WGS sequence"/>
</dbReference>
<evidence type="ECO:0000313" key="1">
    <source>
        <dbReference type="EMBL" id="RUP19711.1"/>
    </source>
</evidence>